<dbReference type="EMBL" id="CP030117">
    <property type="protein sequence ID" value="AWX55391.1"/>
    <property type="molecule type" value="Genomic_DNA"/>
</dbReference>
<evidence type="ECO:0000313" key="2">
    <source>
        <dbReference type="Proteomes" id="UP000036061"/>
    </source>
</evidence>
<dbReference type="AlphaFoldDB" id="A0A2Z4MG98"/>
<name>A0A2Z4MG98_BREBE</name>
<protein>
    <submittedName>
        <fullName evidence="1">Uncharacterized protein</fullName>
    </submittedName>
</protein>
<gene>
    <name evidence="1" type="ORF">AB432_010215</name>
</gene>
<accession>A0A2Z4MG98</accession>
<organism evidence="1 2">
    <name type="scientific">Brevibacillus brevis</name>
    <name type="common">Bacillus brevis</name>
    <dbReference type="NCBI Taxonomy" id="1393"/>
    <lineage>
        <taxon>Bacteria</taxon>
        <taxon>Bacillati</taxon>
        <taxon>Bacillota</taxon>
        <taxon>Bacilli</taxon>
        <taxon>Bacillales</taxon>
        <taxon>Paenibacillaceae</taxon>
        <taxon>Brevibacillus</taxon>
    </lineage>
</organism>
<proteinExistence type="predicted"/>
<reference evidence="1 2" key="1">
    <citation type="journal article" date="2015" name="Genome Announc.">
        <title>Draft Genome Sequence of Brevibacillus brevis DZQ7, a Plant Growth-Promoting Rhizobacterium with Broad-Spectrum Antimicrobial Activity.</title>
        <authorList>
            <person name="Hou Q."/>
            <person name="Wang C."/>
            <person name="Hou X."/>
            <person name="Xia Z."/>
            <person name="Ye J."/>
            <person name="Liu K."/>
            <person name="Liu H."/>
            <person name="Wang J."/>
            <person name="Guo H."/>
            <person name="Yu X."/>
            <person name="Yang Y."/>
            <person name="Du B."/>
            <person name="Ding Y."/>
        </authorList>
    </citation>
    <scope>NUCLEOTIDE SEQUENCE [LARGE SCALE GENOMIC DNA]</scope>
    <source>
        <strain evidence="1 2">DZQ7</strain>
    </source>
</reference>
<evidence type="ECO:0000313" key="1">
    <source>
        <dbReference type="EMBL" id="AWX55391.1"/>
    </source>
</evidence>
<sequence length="67" mass="7604">MLLFYRLRGGLVWLTQGSMKTYQDNDSLQGFVQAKALLTTELVGLGLLSDEQIQALQHAFEWIIDAF</sequence>
<dbReference type="Proteomes" id="UP000036061">
    <property type="component" value="Chromosome"/>
</dbReference>